<organism evidence="4 5">
    <name type="scientific">Cloeon dipterum</name>
    <dbReference type="NCBI Taxonomy" id="197152"/>
    <lineage>
        <taxon>Eukaryota</taxon>
        <taxon>Metazoa</taxon>
        <taxon>Ecdysozoa</taxon>
        <taxon>Arthropoda</taxon>
        <taxon>Hexapoda</taxon>
        <taxon>Insecta</taxon>
        <taxon>Pterygota</taxon>
        <taxon>Palaeoptera</taxon>
        <taxon>Ephemeroptera</taxon>
        <taxon>Pisciforma</taxon>
        <taxon>Baetidae</taxon>
        <taxon>Cloeon</taxon>
    </lineage>
</organism>
<dbReference type="AlphaFoldDB" id="A0A8S1DZG4"/>
<feature type="repeat" description="ANK" evidence="3">
    <location>
        <begin position="287"/>
        <end position="319"/>
    </location>
</feature>
<evidence type="ECO:0000256" key="3">
    <source>
        <dbReference type="PROSITE-ProRule" id="PRU00023"/>
    </source>
</evidence>
<reference evidence="4 5" key="1">
    <citation type="submission" date="2020-04" db="EMBL/GenBank/DDBJ databases">
        <authorList>
            <person name="Alioto T."/>
            <person name="Alioto T."/>
            <person name="Gomez Garrido J."/>
        </authorList>
    </citation>
    <scope>NUCLEOTIDE SEQUENCE [LARGE SCALE GENOMIC DNA]</scope>
</reference>
<dbReference type="OrthoDB" id="5406014at2759"/>
<feature type="repeat" description="ANK" evidence="3">
    <location>
        <begin position="422"/>
        <end position="454"/>
    </location>
</feature>
<dbReference type="EMBL" id="CADEPI010000494">
    <property type="protein sequence ID" value="CAB3386587.1"/>
    <property type="molecule type" value="Genomic_DNA"/>
</dbReference>
<name>A0A8S1DZG4_9INSE</name>
<dbReference type="PANTHER" id="PTHR24198">
    <property type="entry name" value="ANKYRIN REPEAT AND PROTEIN KINASE DOMAIN-CONTAINING PROTEIN"/>
    <property type="match status" value="1"/>
</dbReference>
<evidence type="ECO:0000313" key="4">
    <source>
        <dbReference type="EMBL" id="CAB3386587.1"/>
    </source>
</evidence>
<dbReference type="Proteomes" id="UP000494165">
    <property type="component" value="Unassembled WGS sequence"/>
</dbReference>
<keyword evidence="2 3" id="KW-0040">ANK repeat</keyword>
<comment type="caution">
    <text evidence="4">The sequence shown here is derived from an EMBL/GenBank/DDBJ whole genome shotgun (WGS) entry which is preliminary data.</text>
</comment>
<dbReference type="Gene3D" id="1.25.40.20">
    <property type="entry name" value="Ankyrin repeat-containing domain"/>
    <property type="match status" value="3"/>
</dbReference>
<evidence type="ECO:0000313" key="5">
    <source>
        <dbReference type="Proteomes" id="UP000494165"/>
    </source>
</evidence>
<dbReference type="InterPro" id="IPR036770">
    <property type="entry name" value="Ankyrin_rpt-contain_sf"/>
</dbReference>
<dbReference type="Pfam" id="PF12796">
    <property type="entry name" value="Ank_2"/>
    <property type="match status" value="3"/>
</dbReference>
<keyword evidence="5" id="KW-1185">Reference proteome</keyword>
<dbReference type="SMART" id="SM00248">
    <property type="entry name" value="ANK"/>
    <property type="match status" value="11"/>
</dbReference>
<dbReference type="InterPro" id="IPR002110">
    <property type="entry name" value="Ankyrin_rpt"/>
</dbReference>
<gene>
    <name evidence="4" type="ORF">CLODIP_2_CD03055</name>
</gene>
<dbReference type="SUPFAM" id="SSF48403">
    <property type="entry name" value="Ankyrin repeat"/>
    <property type="match status" value="2"/>
</dbReference>
<accession>A0A8S1DZG4</accession>
<feature type="repeat" description="ANK" evidence="3">
    <location>
        <begin position="152"/>
        <end position="184"/>
    </location>
</feature>
<proteinExistence type="predicted"/>
<dbReference type="PROSITE" id="PS50297">
    <property type="entry name" value="ANK_REP_REGION"/>
    <property type="match status" value="2"/>
</dbReference>
<dbReference type="PROSITE" id="PS50088">
    <property type="entry name" value="ANK_REPEAT"/>
    <property type="match status" value="3"/>
</dbReference>
<evidence type="ECO:0000256" key="1">
    <source>
        <dbReference type="ARBA" id="ARBA00022737"/>
    </source>
</evidence>
<keyword evidence="1" id="KW-0677">Repeat</keyword>
<evidence type="ECO:0000256" key="2">
    <source>
        <dbReference type="ARBA" id="ARBA00023043"/>
    </source>
</evidence>
<sequence>MEIIRYFKIEAGLDLKKKDADGEEPIHYAVRLADFERAKALLMLRNNLSNLLHYFVTKNNLKFSQIVHQHDGELVKEFDSKGRMALHIAAKQAGPEIVKWLVCEAGVDVGILSKNKSTAMHFAARNSRIRYAREMVAFFLSKNLNKYAINEIGDTPMHAALSVENVYVARDLLEAGVSLQKCDGNILMYCVKINKIKSAKFIFNRNLLLLKGVDSAGCNLLHAAAEFSNKEMCEWIVSKEEINPKNLCANKLKSTVFHHVAKNKAHGVELVSYFVGLKIDLNKREKSGESPLHCALRSENLEVANEMICNGADLNIKLIELNLLQFCISKNLLNSAEFVHSKDPSQMQVLTKEGENALHLAAANADLNICQWLCNVHHYALSLSEEMHNSVLHFVACNKKHGQSLVSFFVSKSVDVNGQNKNMETPLHAALCEENIKVAEELVKFGADLTVKINNDNLLHFCIRRKKLASAKFLLGQRPELVNEKCSGGETVFQLANDLFFQEIFMLFTGL</sequence>
<protein>
    <submittedName>
        <fullName evidence="4">Uncharacterized protein</fullName>
    </submittedName>
</protein>
<dbReference type="PANTHER" id="PTHR24198:SF165">
    <property type="entry name" value="ANKYRIN REPEAT-CONTAINING PROTEIN-RELATED"/>
    <property type="match status" value="1"/>
</dbReference>